<keyword evidence="1" id="KW-0472">Membrane</keyword>
<sequence length="41" mass="4325">MDSGFFSHVVLWVISGIATIGLVGTVGALFSMGRNAGYKKH</sequence>
<protein>
    <submittedName>
        <fullName evidence="2">Uncharacterized protein</fullName>
    </submittedName>
</protein>
<dbReference type="EMBL" id="FMYG01000006">
    <property type="protein sequence ID" value="SDC63241.1"/>
    <property type="molecule type" value="Genomic_DNA"/>
</dbReference>
<evidence type="ECO:0000313" key="2">
    <source>
        <dbReference type="EMBL" id="SDC63241.1"/>
    </source>
</evidence>
<evidence type="ECO:0000256" key="1">
    <source>
        <dbReference type="SAM" id="Phobius"/>
    </source>
</evidence>
<reference evidence="2 3" key="1">
    <citation type="submission" date="2016-09" db="EMBL/GenBank/DDBJ databases">
        <authorList>
            <person name="Capua I."/>
            <person name="De Benedictis P."/>
            <person name="Joannis T."/>
            <person name="Lombin L.H."/>
            <person name="Cattoli G."/>
        </authorList>
    </citation>
    <scope>NUCLEOTIDE SEQUENCE [LARGE SCALE GENOMIC DNA]</scope>
    <source>
        <strain evidence="2 3">NIO-1002</strain>
    </source>
</reference>
<keyword evidence="1" id="KW-0812">Transmembrane</keyword>
<dbReference type="AlphaFoldDB" id="A0A1G6N6D2"/>
<name>A0A1G6N6D2_9MICO</name>
<keyword evidence="1" id="KW-1133">Transmembrane helix</keyword>
<accession>A0A1G6N6D2</accession>
<dbReference type="Proteomes" id="UP000183203">
    <property type="component" value="Unassembled WGS sequence"/>
</dbReference>
<organism evidence="2 3">
    <name type="scientific">Microbacterium enclense</name>
    <dbReference type="NCBI Taxonomy" id="993073"/>
    <lineage>
        <taxon>Bacteria</taxon>
        <taxon>Bacillati</taxon>
        <taxon>Actinomycetota</taxon>
        <taxon>Actinomycetes</taxon>
        <taxon>Micrococcales</taxon>
        <taxon>Microbacteriaceae</taxon>
        <taxon>Microbacterium</taxon>
    </lineage>
</organism>
<gene>
    <name evidence="2" type="ORF">SAMN05216418_2624</name>
</gene>
<proteinExistence type="predicted"/>
<feature type="transmembrane region" description="Helical" evidence="1">
    <location>
        <begin position="6"/>
        <end position="30"/>
    </location>
</feature>
<evidence type="ECO:0000313" key="3">
    <source>
        <dbReference type="Proteomes" id="UP000183203"/>
    </source>
</evidence>
<dbReference type="RefSeq" id="WP_267127753.1">
    <property type="nucleotide sequence ID" value="NZ_FMYG01000006.1"/>
</dbReference>